<keyword evidence="2" id="KW-0472">Membrane</keyword>
<feature type="compositionally biased region" description="Pro residues" evidence="1">
    <location>
        <begin position="162"/>
        <end position="171"/>
    </location>
</feature>
<feature type="compositionally biased region" description="Polar residues" evidence="1">
    <location>
        <begin position="173"/>
        <end position="182"/>
    </location>
</feature>
<feature type="compositionally biased region" description="Acidic residues" evidence="1">
    <location>
        <begin position="21"/>
        <end position="46"/>
    </location>
</feature>
<organism evidence="3 4">
    <name type="scientific">Dendryphion nanum</name>
    <dbReference type="NCBI Taxonomy" id="256645"/>
    <lineage>
        <taxon>Eukaryota</taxon>
        <taxon>Fungi</taxon>
        <taxon>Dikarya</taxon>
        <taxon>Ascomycota</taxon>
        <taxon>Pezizomycotina</taxon>
        <taxon>Dothideomycetes</taxon>
        <taxon>Pleosporomycetidae</taxon>
        <taxon>Pleosporales</taxon>
        <taxon>Torulaceae</taxon>
        <taxon>Dendryphion</taxon>
    </lineage>
</organism>
<feature type="region of interest" description="Disordered" evidence="1">
    <location>
        <begin position="1"/>
        <end position="182"/>
    </location>
</feature>
<dbReference type="Proteomes" id="UP000700596">
    <property type="component" value="Unassembled WGS sequence"/>
</dbReference>
<dbReference type="EMBL" id="JAGMWT010000003">
    <property type="protein sequence ID" value="KAH7132375.1"/>
    <property type="molecule type" value="Genomic_DNA"/>
</dbReference>
<gene>
    <name evidence="3" type="ORF">B0J11DRAFT_600847</name>
</gene>
<keyword evidence="4" id="KW-1185">Reference proteome</keyword>
<sequence>MERASERLYIRRAMQKRQEESVNENELDENEPDENEPDENEPDEDESPGKPKAKGKGNNPTPSPPNGKQPPDSPKKEKGKDPIQPPANTDTPPDPIAKGKGKAKGQNPPDQTSQAATSQDPAPTPPPLPPPPPPSTPPSQPSTTALPLPPTLPGGQGAALNPPLPPPPPPAQSIDTSSEIPIAPVTQTSFITITRSAKGKLPENPLETTPVLMSQEVATTILVVTQTPQIVTIISSGSETVYSSPQATSSSQIAPSATFANGKDTDKNAMPVISLVAQKLLIALGVLGGLAAIITIVIIILKRRKRSKQILFPNEKDVRLGDEPKMAGALEPQYIERRTSILQVQADDHAQAQGHDITAVPQISALEHVLQSGEDAFGTRERTISSAIQSFIDNKQRKSSGYKLGP</sequence>
<feature type="compositionally biased region" description="Pro residues" evidence="1">
    <location>
        <begin position="61"/>
        <end position="72"/>
    </location>
</feature>
<keyword evidence="2" id="KW-0812">Transmembrane</keyword>
<name>A0A9P9E5N2_9PLEO</name>
<evidence type="ECO:0000313" key="4">
    <source>
        <dbReference type="Proteomes" id="UP000700596"/>
    </source>
</evidence>
<feature type="transmembrane region" description="Helical" evidence="2">
    <location>
        <begin position="280"/>
        <end position="301"/>
    </location>
</feature>
<proteinExistence type="predicted"/>
<protein>
    <submittedName>
        <fullName evidence="3">Uncharacterized protein</fullName>
    </submittedName>
</protein>
<reference evidence="3" key="1">
    <citation type="journal article" date="2021" name="Nat. Commun.">
        <title>Genetic determinants of endophytism in the Arabidopsis root mycobiome.</title>
        <authorList>
            <person name="Mesny F."/>
            <person name="Miyauchi S."/>
            <person name="Thiergart T."/>
            <person name="Pickel B."/>
            <person name="Atanasova L."/>
            <person name="Karlsson M."/>
            <person name="Huettel B."/>
            <person name="Barry K.W."/>
            <person name="Haridas S."/>
            <person name="Chen C."/>
            <person name="Bauer D."/>
            <person name="Andreopoulos W."/>
            <person name="Pangilinan J."/>
            <person name="LaButti K."/>
            <person name="Riley R."/>
            <person name="Lipzen A."/>
            <person name="Clum A."/>
            <person name="Drula E."/>
            <person name="Henrissat B."/>
            <person name="Kohler A."/>
            <person name="Grigoriev I.V."/>
            <person name="Martin F.M."/>
            <person name="Hacquard S."/>
        </authorList>
    </citation>
    <scope>NUCLEOTIDE SEQUENCE</scope>
    <source>
        <strain evidence="3">MPI-CAGE-CH-0243</strain>
    </source>
</reference>
<comment type="caution">
    <text evidence="3">The sequence shown here is derived from an EMBL/GenBank/DDBJ whole genome shotgun (WGS) entry which is preliminary data.</text>
</comment>
<evidence type="ECO:0000256" key="1">
    <source>
        <dbReference type="SAM" id="MobiDB-lite"/>
    </source>
</evidence>
<evidence type="ECO:0000313" key="3">
    <source>
        <dbReference type="EMBL" id="KAH7132375.1"/>
    </source>
</evidence>
<keyword evidence="2" id="KW-1133">Transmembrane helix</keyword>
<accession>A0A9P9E5N2</accession>
<dbReference type="AlphaFoldDB" id="A0A9P9E5N2"/>
<evidence type="ECO:0000256" key="2">
    <source>
        <dbReference type="SAM" id="Phobius"/>
    </source>
</evidence>
<feature type="compositionally biased region" description="Pro residues" evidence="1">
    <location>
        <begin position="122"/>
        <end position="140"/>
    </location>
</feature>